<evidence type="ECO:0000313" key="7">
    <source>
        <dbReference type="EMBL" id="MDN0077534.1"/>
    </source>
</evidence>
<gene>
    <name evidence="7" type="ORF">QU481_22180</name>
</gene>
<dbReference type="PANTHER" id="PTHR30086:SF20">
    <property type="entry name" value="ARGININE EXPORTER PROTEIN ARGO-RELATED"/>
    <property type="match status" value="1"/>
</dbReference>
<accession>A0ABT7XUS8</accession>
<feature type="transmembrane region" description="Helical" evidence="6">
    <location>
        <begin position="176"/>
        <end position="196"/>
    </location>
</feature>
<feature type="transmembrane region" description="Helical" evidence="6">
    <location>
        <begin position="72"/>
        <end position="90"/>
    </location>
</feature>
<comment type="subcellular location">
    <subcellularLocation>
        <location evidence="1">Cell membrane</location>
        <topology evidence="1">Multi-pass membrane protein</topology>
    </subcellularLocation>
</comment>
<feature type="transmembrane region" description="Helical" evidence="6">
    <location>
        <begin position="6"/>
        <end position="29"/>
    </location>
</feature>
<keyword evidence="5 6" id="KW-0472">Membrane</keyword>
<proteinExistence type="predicted"/>
<feature type="transmembrane region" description="Helical" evidence="6">
    <location>
        <begin position="137"/>
        <end position="164"/>
    </location>
</feature>
<keyword evidence="4 6" id="KW-1133">Transmembrane helix</keyword>
<dbReference type="RefSeq" id="WP_289832166.1">
    <property type="nucleotide sequence ID" value="NZ_JAUEDK010000073.1"/>
</dbReference>
<evidence type="ECO:0000256" key="1">
    <source>
        <dbReference type="ARBA" id="ARBA00004651"/>
    </source>
</evidence>
<dbReference type="Pfam" id="PF01810">
    <property type="entry name" value="LysE"/>
    <property type="match status" value="1"/>
</dbReference>
<keyword evidence="8" id="KW-1185">Reference proteome</keyword>
<dbReference type="PANTHER" id="PTHR30086">
    <property type="entry name" value="ARGININE EXPORTER PROTEIN ARGO"/>
    <property type="match status" value="1"/>
</dbReference>
<organism evidence="7 8">
    <name type="scientific">Crenobacter oryzisoli</name>
    <dbReference type="NCBI Taxonomy" id="3056844"/>
    <lineage>
        <taxon>Bacteria</taxon>
        <taxon>Pseudomonadati</taxon>
        <taxon>Pseudomonadota</taxon>
        <taxon>Betaproteobacteria</taxon>
        <taxon>Neisseriales</taxon>
        <taxon>Neisseriaceae</taxon>
        <taxon>Crenobacter</taxon>
    </lineage>
</organism>
<keyword evidence="3 6" id="KW-0812">Transmembrane</keyword>
<dbReference type="InterPro" id="IPR001123">
    <property type="entry name" value="LeuE-type"/>
</dbReference>
<name>A0ABT7XUS8_9NEIS</name>
<evidence type="ECO:0000256" key="5">
    <source>
        <dbReference type="ARBA" id="ARBA00023136"/>
    </source>
</evidence>
<evidence type="ECO:0000256" key="6">
    <source>
        <dbReference type="SAM" id="Phobius"/>
    </source>
</evidence>
<dbReference type="EMBL" id="JAUEDK010000073">
    <property type="protein sequence ID" value="MDN0077534.1"/>
    <property type="molecule type" value="Genomic_DNA"/>
</dbReference>
<feature type="transmembrane region" description="Helical" evidence="6">
    <location>
        <begin position="41"/>
        <end position="66"/>
    </location>
</feature>
<feature type="transmembrane region" description="Helical" evidence="6">
    <location>
        <begin position="111"/>
        <end position="131"/>
    </location>
</feature>
<evidence type="ECO:0000256" key="3">
    <source>
        <dbReference type="ARBA" id="ARBA00022692"/>
    </source>
</evidence>
<keyword evidence="2" id="KW-1003">Cell membrane</keyword>
<protein>
    <submittedName>
        <fullName evidence="7">LysE family translocator</fullName>
    </submittedName>
</protein>
<reference evidence="7" key="1">
    <citation type="submission" date="2023-06" db="EMBL/GenBank/DDBJ databases">
        <authorList>
            <person name="Zhang S."/>
        </authorList>
    </citation>
    <scope>NUCLEOTIDE SEQUENCE</scope>
    <source>
        <strain evidence="7">SG2303</strain>
    </source>
</reference>
<sequence length="210" mass="22526">MQINLIALVMYLTVMGITPGPNNLVLAASGINHGFNRTIPMLLGMAIGLGLQIGILTCFLGSLVAWMESLKLVLAVAGCAYLLWLAFKMANAGQPGEQGETQAMGFAGGLLFNWLNPKVWLMGFNVVMVFLPEHMPVWQAALLFTVLAAGVTLPCIAIWAWSGVAIKRFLDSPRRLAVFNHSMAGMLAMTAIWLLVEMLPAGLAAQALSL</sequence>
<evidence type="ECO:0000256" key="4">
    <source>
        <dbReference type="ARBA" id="ARBA00022989"/>
    </source>
</evidence>
<evidence type="ECO:0000256" key="2">
    <source>
        <dbReference type="ARBA" id="ARBA00022475"/>
    </source>
</evidence>
<evidence type="ECO:0000313" key="8">
    <source>
        <dbReference type="Proteomes" id="UP001168540"/>
    </source>
</evidence>
<dbReference type="Proteomes" id="UP001168540">
    <property type="component" value="Unassembled WGS sequence"/>
</dbReference>
<comment type="caution">
    <text evidence="7">The sequence shown here is derived from an EMBL/GenBank/DDBJ whole genome shotgun (WGS) entry which is preliminary data.</text>
</comment>